<dbReference type="SUPFAM" id="SSF53474">
    <property type="entry name" value="alpha/beta-Hydrolases"/>
    <property type="match status" value="1"/>
</dbReference>
<gene>
    <name evidence="1" type="ORF">IFR04_007141</name>
</gene>
<comment type="caution">
    <text evidence="1">The sequence shown here is derived from an EMBL/GenBank/DDBJ whole genome shotgun (WGS) entry which is preliminary data.</text>
</comment>
<name>A0A8H7TDT7_9HELO</name>
<organism evidence="1 2">
    <name type="scientific">Cadophora malorum</name>
    <dbReference type="NCBI Taxonomy" id="108018"/>
    <lineage>
        <taxon>Eukaryota</taxon>
        <taxon>Fungi</taxon>
        <taxon>Dikarya</taxon>
        <taxon>Ascomycota</taxon>
        <taxon>Pezizomycotina</taxon>
        <taxon>Leotiomycetes</taxon>
        <taxon>Helotiales</taxon>
        <taxon>Ploettnerulaceae</taxon>
        <taxon>Cadophora</taxon>
    </lineage>
</organism>
<dbReference type="Gene3D" id="3.40.50.1820">
    <property type="entry name" value="alpha/beta hydrolase"/>
    <property type="match status" value="1"/>
</dbReference>
<reference evidence="1" key="1">
    <citation type="submission" date="2021-02" db="EMBL/GenBank/DDBJ databases">
        <title>Genome sequence Cadophora malorum strain M34.</title>
        <authorList>
            <person name="Stefanovic E."/>
            <person name="Vu D."/>
            <person name="Scully C."/>
            <person name="Dijksterhuis J."/>
            <person name="Roader J."/>
            <person name="Houbraken J."/>
        </authorList>
    </citation>
    <scope>NUCLEOTIDE SEQUENCE</scope>
    <source>
        <strain evidence="1">M34</strain>
    </source>
</reference>
<protein>
    <submittedName>
        <fullName evidence="1">Uncharacterized protein</fullName>
    </submittedName>
</protein>
<dbReference type="InterPro" id="IPR029058">
    <property type="entry name" value="AB_hydrolase_fold"/>
</dbReference>
<sequence>MSETLLKNEAYDLTNINDDAIEEYVSKFSQPGGLRSMFNIYRATEPNLKANTETAKTKLKLPLLAVGSQAFIGEEVKRQMERVANNVEYQELKFGHQLAEECPDLLADLYLSFLKKL</sequence>
<dbReference type="Proteomes" id="UP000664132">
    <property type="component" value="Unassembled WGS sequence"/>
</dbReference>
<dbReference type="OrthoDB" id="284184at2759"/>
<keyword evidence="2" id="KW-1185">Reference proteome</keyword>
<evidence type="ECO:0000313" key="2">
    <source>
        <dbReference type="Proteomes" id="UP000664132"/>
    </source>
</evidence>
<dbReference type="EMBL" id="JAFJYH010000099">
    <property type="protein sequence ID" value="KAG4419734.1"/>
    <property type="molecule type" value="Genomic_DNA"/>
</dbReference>
<dbReference type="AlphaFoldDB" id="A0A8H7TDT7"/>
<accession>A0A8H7TDT7</accession>
<proteinExistence type="predicted"/>
<evidence type="ECO:0000313" key="1">
    <source>
        <dbReference type="EMBL" id="KAG4419734.1"/>
    </source>
</evidence>